<comment type="caution">
    <text evidence="2">The sequence shown here is derived from an EMBL/GenBank/DDBJ whole genome shotgun (WGS) entry which is preliminary data.</text>
</comment>
<keyword evidence="1" id="KW-1133">Transmembrane helix</keyword>
<keyword evidence="1" id="KW-0812">Transmembrane</keyword>
<evidence type="ECO:0000256" key="1">
    <source>
        <dbReference type="SAM" id="Phobius"/>
    </source>
</evidence>
<keyword evidence="1" id="KW-0472">Membrane</keyword>
<gene>
    <name evidence="2" type="ORF">DRW07_02040</name>
</gene>
<keyword evidence="3" id="KW-1185">Reference proteome</keyword>
<proteinExistence type="predicted"/>
<dbReference type="Proteomes" id="UP000275281">
    <property type="component" value="Unassembled WGS sequence"/>
</dbReference>
<reference evidence="2 3" key="1">
    <citation type="submission" date="2018-11" db="EMBL/GenBank/DDBJ databases">
        <authorList>
            <person name="Ye M.-Q."/>
            <person name="Du Z.-J."/>
        </authorList>
    </citation>
    <scope>NUCLEOTIDE SEQUENCE [LARGE SCALE GENOMIC DNA]</scope>
    <source>
        <strain evidence="2 3">U0105</strain>
    </source>
</reference>
<evidence type="ECO:0000313" key="2">
    <source>
        <dbReference type="EMBL" id="RPJ68211.1"/>
    </source>
</evidence>
<organism evidence="2 3">
    <name type="scientific">Alteromonas sediminis</name>
    <dbReference type="NCBI Taxonomy" id="2259342"/>
    <lineage>
        <taxon>Bacteria</taxon>
        <taxon>Pseudomonadati</taxon>
        <taxon>Pseudomonadota</taxon>
        <taxon>Gammaproteobacteria</taxon>
        <taxon>Alteromonadales</taxon>
        <taxon>Alteromonadaceae</taxon>
        <taxon>Alteromonas/Salinimonas group</taxon>
        <taxon>Alteromonas</taxon>
    </lineage>
</organism>
<sequence length="73" mass="8011">MSKNTAVKALCMVIGLLHGVLITLAIVYSAAEVLLLSCLLNAKVTFGIRRYRACYAQKGDGRALLCFALLRFY</sequence>
<dbReference type="EMBL" id="RPOK01000001">
    <property type="protein sequence ID" value="RPJ68211.1"/>
    <property type="molecule type" value="Genomic_DNA"/>
</dbReference>
<protein>
    <submittedName>
        <fullName evidence="2">Uncharacterized protein</fullName>
    </submittedName>
</protein>
<name>A0A3N5YQ89_9ALTE</name>
<evidence type="ECO:0000313" key="3">
    <source>
        <dbReference type="Proteomes" id="UP000275281"/>
    </source>
</evidence>
<dbReference type="RefSeq" id="WP_124026213.1">
    <property type="nucleotide sequence ID" value="NZ_JBHRSN010000005.1"/>
</dbReference>
<dbReference type="AlphaFoldDB" id="A0A3N5YQ89"/>
<accession>A0A3N5YQ89</accession>
<feature type="transmembrane region" description="Helical" evidence="1">
    <location>
        <begin position="20"/>
        <end position="42"/>
    </location>
</feature>